<dbReference type="PANTHER" id="PTHR36312">
    <property type="entry name" value="THIONIN-LIKE PROTEIN 1"/>
    <property type="match status" value="1"/>
</dbReference>
<feature type="compositionally biased region" description="Basic and acidic residues" evidence="1">
    <location>
        <begin position="138"/>
        <end position="149"/>
    </location>
</feature>
<reference evidence="4" key="3">
    <citation type="submission" date="2019-07" db="EMBL/GenBank/DDBJ databases">
        <authorList>
            <person name="Seetharam A."/>
            <person name="Woodhouse M."/>
            <person name="Cannon E."/>
        </authorList>
    </citation>
    <scope>NUCLEOTIDE SEQUENCE [LARGE SCALE GENOMIC DNA]</scope>
    <source>
        <strain evidence="4">cv. B73</strain>
    </source>
</reference>
<dbReference type="PaxDb" id="4577-GRMZM6G655332_P01"/>
<dbReference type="IntAct" id="A0A1D6FYG2">
    <property type="interactions" value="1"/>
</dbReference>
<keyword evidence="2" id="KW-0732">Signal</keyword>
<organism evidence="3">
    <name type="scientific">Zea mays</name>
    <name type="common">Maize</name>
    <dbReference type="NCBI Taxonomy" id="4577"/>
    <lineage>
        <taxon>Eukaryota</taxon>
        <taxon>Viridiplantae</taxon>
        <taxon>Streptophyta</taxon>
        <taxon>Embryophyta</taxon>
        <taxon>Tracheophyta</taxon>
        <taxon>Spermatophyta</taxon>
        <taxon>Magnoliopsida</taxon>
        <taxon>Liliopsida</taxon>
        <taxon>Poales</taxon>
        <taxon>Poaceae</taxon>
        <taxon>PACMAD clade</taxon>
        <taxon>Panicoideae</taxon>
        <taxon>Andropogonodae</taxon>
        <taxon>Andropogoneae</taxon>
        <taxon>Tripsacinae</taxon>
        <taxon>Zea</taxon>
    </lineage>
</organism>
<dbReference type="OMA" id="VGDMECQ"/>
<reference evidence="3" key="2">
    <citation type="submission" date="2015-12" db="EMBL/GenBank/DDBJ databases">
        <title>Update maize B73 reference genome by single molecule sequencing technologies.</title>
        <authorList>
            <consortium name="Maize Genome Sequencing Project"/>
            <person name="Ware D."/>
        </authorList>
    </citation>
    <scope>NUCLEOTIDE SEQUENCE</scope>
    <source>
        <tissue evidence="3">Seedling</tissue>
    </source>
</reference>
<dbReference type="EMBL" id="CM000784">
    <property type="protein sequence ID" value="AQK96380.1"/>
    <property type="molecule type" value="Genomic_DNA"/>
</dbReference>
<dbReference type="Gramene" id="Zm00001eb357590_T001">
    <property type="protein sequence ID" value="Zm00001eb357590_P001"/>
    <property type="gene ID" value="Zm00001eb357590"/>
</dbReference>
<reference evidence="4" key="4">
    <citation type="submission" date="2021-05" db="UniProtKB">
        <authorList>
            <consortium name="EnsemblPlants"/>
        </authorList>
    </citation>
    <scope>IDENTIFICATION</scope>
    <source>
        <strain evidence="4">cv. B73</strain>
    </source>
</reference>
<name>A0A1D6FYG2_MAIZE</name>
<evidence type="ECO:0000313" key="3">
    <source>
        <dbReference type="EMBL" id="AQK96380.1"/>
    </source>
</evidence>
<dbReference type="PANTHER" id="PTHR36312:SF1">
    <property type="entry name" value="OS01G0594500 PROTEIN"/>
    <property type="match status" value="1"/>
</dbReference>
<dbReference type="Proteomes" id="UP000007305">
    <property type="component" value="Chromosome 8"/>
</dbReference>
<gene>
    <name evidence="3" type="ORF">ZEAMMB73_Zm00001d011268</name>
</gene>
<reference evidence="5" key="1">
    <citation type="journal article" date="2009" name="Science">
        <title>The B73 maize genome: complexity, diversity, and dynamics.</title>
        <authorList>
            <person name="Schnable P.S."/>
            <person name="Ware D."/>
            <person name="Fulton R.S."/>
            <person name="Stein J.C."/>
            <person name="Wei F."/>
            <person name="Pasternak S."/>
            <person name="Liang C."/>
            <person name="Zhang J."/>
            <person name="Fulton L."/>
            <person name="Graves T.A."/>
            <person name="Minx P."/>
            <person name="Reily A.D."/>
            <person name="Courtney L."/>
            <person name="Kruchowski S.S."/>
            <person name="Tomlinson C."/>
            <person name="Strong C."/>
            <person name="Delehaunty K."/>
            <person name="Fronick C."/>
            <person name="Courtney B."/>
            <person name="Rock S.M."/>
            <person name="Belter E."/>
            <person name="Du F."/>
            <person name="Kim K."/>
            <person name="Abbott R.M."/>
            <person name="Cotton M."/>
            <person name="Levy A."/>
            <person name="Marchetto P."/>
            <person name="Ochoa K."/>
            <person name="Jackson S.M."/>
            <person name="Gillam B."/>
            <person name="Chen W."/>
            <person name="Yan L."/>
            <person name="Higginbotham J."/>
            <person name="Cardenas M."/>
            <person name="Waligorski J."/>
            <person name="Applebaum E."/>
            <person name="Phelps L."/>
            <person name="Falcone J."/>
            <person name="Kanchi K."/>
            <person name="Thane T."/>
            <person name="Scimone A."/>
            <person name="Thane N."/>
            <person name="Henke J."/>
            <person name="Wang T."/>
            <person name="Ruppert J."/>
            <person name="Shah N."/>
            <person name="Rotter K."/>
            <person name="Hodges J."/>
            <person name="Ingenthron E."/>
            <person name="Cordes M."/>
            <person name="Kohlberg S."/>
            <person name="Sgro J."/>
            <person name="Delgado B."/>
            <person name="Mead K."/>
            <person name="Chinwalla A."/>
            <person name="Leonard S."/>
            <person name="Crouse K."/>
            <person name="Collura K."/>
            <person name="Kudrna D."/>
            <person name="Currie J."/>
            <person name="He R."/>
            <person name="Angelova A."/>
            <person name="Rajasekar S."/>
            <person name="Mueller T."/>
            <person name="Lomeli R."/>
            <person name="Scara G."/>
            <person name="Ko A."/>
            <person name="Delaney K."/>
            <person name="Wissotski M."/>
            <person name="Lopez G."/>
            <person name="Campos D."/>
            <person name="Braidotti M."/>
            <person name="Ashley E."/>
            <person name="Golser W."/>
            <person name="Kim H."/>
            <person name="Lee S."/>
            <person name="Lin J."/>
            <person name="Dujmic Z."/>
            <person name="Kim W."/>
            <person name="Talag J."/>
            <person name="Zuccolo A."/>
            <person name="Fan C."/>
            <person name="Sebastian A."/>
            <person name="Kramer M."/>
            <person name="Spiegel L."/>
            <person name="Nascimento L."/>
            <person name="Zutavern T."/>
            <person name="Miller B."/>
            <person name="Ambroise C."/>
            <person name="Muller S."/>
            <person name="Spooner W."/>
            <person name="Narechania A."/>
            <person name="Ren L."/>
            <person name="Wei S."/>
            <person name="Kumari S."/>
            <person name="Faga B."/>
            <person name="Levy M.J."/>
            <person name="McMahan L."/>
            <person name="Van Buren P."/>
            <person name="Vaughn M.W."/>
            <person name="Ying K."/>
            <person name="Yeh C.-T."/>
            <person name="Emrich S.J."/>
            <person name="Jia Y."/>
            <person name="Kalyanaraman A."/>
            <person name="Hsia A.-P."/>
            <person name="Barbazuk W.B."/>
            <person name="Baucom R.S."/>
            <person name="Brutnell T.P."/>
            <person name="Carpita N.C."/>
            <person name="Chaparro C."/>
            <person name="Chia J.-M."/>
            <person name="Deragon J.-M."/>
            <person name="Estill J.C."/>
            <person name="Fu Y."/>
            <person name="Jeddeloh J.A."/>
            <person name="Han Y."/>
            <person name="Lee H."/>
            <person name="Li P."/>
            <person name="Lisch D.R."/>
            <person name="Liu S."/>
            <person name="Liu Z."/>
            <person name="Nagel D.H."/>
            <person name="McCann M.C."/>
            <person name="SanMiguel P."/>
            <person name="Myers A.M."/>
            <person name="Nettleton D."/>
            <person name="Nguyen J."/>
            <person name="Penning B.W."/>
            <person name="Ponnala L."/>
            <person name="Schneider K.L."/>
            <person name="Schwartz D.C."/>
            <person name="Sharma A."/>
            <person name="Soderlund C."/>
            <person name="Springer N.M."/>
            <person name="Sun Q."/>
            <person name="Wang H."/>
            <person name="Waterman M."/>
            <person name="Westerman R."/>
            <person name="Wolfgruber T.K."/>
            <person name="Yang L."/>
            <person name="Yu Y."/>
            <person name="Zhang L."/>
            <person name="Zhou S."/>
            <person name="Zhu Q."/>
            <person name="Bennetzen J.L."/>
            <person name="Dawe R.K."/>
            <person name="Jiang J."/>
            <person name="Jiang N."/>
            <person name="Presting G.G."/>
            <person name="Wessler S.R."/>
            <person name="Aluru S."/>
            <person name="Martienssen R.A."/>
            <person name="Clifton S.W."/>
            <person name="McCombie W.R."/>
            <person name="Wing R.A."/>
            <person name="Wilson R.K."/>
        </authorList>
    </citation>
    <scope>NUCLEOTIDE SEQUENCE [LARGE SCALE GENOMIC DNA]</scope>
    <source>
        <strain evidence="5">cv. B73</strain>
    </source>
</reference>
<proteinExistence type="evidence at protein level"/>
<dbReference type="AlphaFoldDB" id="A0A1D6FYG2"/>
<sequence>MGAAGGRAVAVAAMVAVAAALPLLACGGYAECYDYCFKDCISKDKSMRDYCSYACDKTCAPDARRRRPAVVPMNCQLACVRESCHRRRAADGDDDTKTKACYGQCYDDRGCETSAALPRPLRAGGGAGVVGRPGPAESPDHPFHERQDAHGPAAASPDHPFHVKQKQDALGPAAAASPGHPFHKMHGAVKPAGEPDPGYVVYPAWGPAVH</sequence>
<feature type="region of interest" description="Disordered" evidence="1">
    <location>
        <begin position="122"/>
        <end position="195"/>
    </location>
</feature>
<keyword evidence="5" id="KW-1185">Reference proteome</keyword>
<keyword evidence="6" id="KW-1267">Proteomics identification</keyword>
<dbReference type="eggNOG" id="ENOG502S0UH">
    <property type="taxonomic scope" value="Eukaryota"/>
</dbReference>
<protein>
    <submittedName>
        <fullName evidence="3 4">Uncharacterized protein</fullName>
    </submittedName>
</protein>
<evidence type="ECO:0000313" key="4">
    <source>
        <dbReference type="EnsemblPlants" id="Zm00001eb357590_P001"/>
    </source>
</evidence>
<evidence type="ECO:0000256" key="1">
    <source>
        <dbReference type="SAM" id="MobiDB-lite"/>
    </source>
</evidence>
<dbReference type="ExpressionAtlas" id="A0A1D6FYG2">
    <property type="expression patterns" value="baseline and differential"/>
</dbReference>
<evidence type="ECO:0000256" key="2">
    <source>
        <dbReference type="SAM" id="SignalP"/>
    </source>
</evidence>
<accession>A0A1D6FYG2</accession>
<evidence type="ECO:0007829" key="6">
    <source>
        <dbReference type="PeptideAtlas" id="A0A1D6FYG2"/>
    </source>
</evidence>
<dbReference type="EnsemblPlants" id="Zm00001eb357590_T001">
    <property type="protein sequence ID" value="Zm00001eb357590_P001"/>
    <property type="gene ID" value="Zm00001eb357590"/>
</dbReference>
<dbReference type="InterPro" id="IPR038975">
    <property type="entry name" value="THNL"/>
</dbReference>
<feature type="chain" id="PRO_5010804271" evidence="2">
    <location>
        <begin position="21"/>
        <end position="210"/>
    </location>
</feature>
<feature type="signal peptide" evidence="2">
    <location>
        <begin position="1"/>
        <end position="20"/>
    </location>
</feature>
<evidence type="ECO:0000313" key="5">
    <source>
        <dbReference type="Proteomes" id="UP000007305"/>
    </source>
</evidence>